<evidence type="ECO:0008006" key="4">
    <source>
        <dbReference type="Google" id="ProtNLM"/>
    </source>
</evidence>
<keyword evidence="2" id="KW-1133">Transmembrane helix</keyword>
<feature type="region of interest" description="Disordered" evidence="1">
    <location>
        <begin position="1"/>
        <end position="49"/>
    </location>
</feature>
<proteinExistence type="predicted"/>
<feature type="transmembrane region" description="Helical" evidence="2">
    <location>
        <begin position="131"/>
        <end position="157"/>
    </location>
</feature>
<feature type="compositionally biased region" description="Low complexity" evidence="1">
    <location>
        <begin position="24"/>
        <end position="34"/>
    </location>
</feature>
<name>A0A0G4I3R1_9ALVE</name>
<evidence type="ECO:0000256" key="2">
    <source>
        <dbReference type="SAM" id="Phobius"/>
    </source>
</evidence>
<accession>A0A0G4I3R1</accession>
<feature type="transmembrane region" description="Helical" evidence="2">
    <location>
        <begin position="202"/>
        <end position="230"/>
    </location>
</feature>
<gene>
    <name evidence="3" type="ORF">Cvel_10663</name>
</gene>
<reference evidence="3" key="1">
    <citation type="submission" date="2014-11" db="EMBL/GenBank/DDBJ databases">
        <authorList>
            <person name="Otto D Thomas"/>
            <person name="Naeem Raeece"/>
        </authorList>
    </citation>
    <scope>NUCLEOTIDE SEQUENCE</scope>
</reference>
<dbReference type="EMBL" id="CDMZ01004963">
    <property type="protein sequence ID" value="CEM51498.1"/>
    <property type="molecule type" value="Genomic_DNA"/>
</dbReference>
<protein>
    <recommendedName>
        <fullName evidence="4">Transmembrane protein</fullName>
    </recommendedName>
</protein>
<sequence length="255" mass="28284">MLQDAADRPSSSYREGNGQAVDVEQGGPRGSQQGSRREGNGEEAELSTPPDFAALSSDLITGVLNMSTSIKQTDPAPLHFPYCHRIPPVVVGQEAKDVSSTLANRLRQPPRASYHIIEAYAKMKRIRLLSFVDALLVAGWVFRSYYLAIATIVPLFFGVLGSTFFSRFLLYSYAILLVPILLVRCGLFALEPEPQLGIPPYVALVIDILGVCWETIFLFCPLLSFASMIMSVSLEDLEELRQRQKARFGKTLNLR</sequence>
<keyword evidence="2" id="KW-0812">Transmembrane</keyword>
<feature type="transmembrane region" description="Helical" evidence="2">
    <location>
        <begin position="169"/>
        <end position="190"/>
    </location>
</feature>
<dbReference type="VEuPathDB" id="CryptoDB:Cvel_10663"/>
<dbReference type="AlphaFoldDB" id="A0A0G4I3R1"/>
<keyword evidence="2" id="KW-0472">Membrane</keyword>
<organism evidence="3">
    <name type="scientific">Chromera velia CCMP2878</name>
    <dbReference type="NCBI Taxonomy" id="1169474"/>
    <lineage>
        <taxon>Eukaryota</taxon>
        <taxon>Sar</taxon>
        <taxon>Alveolata</taxon>
        <taxon>Colpodellida</taxon>
        <taxon>Chromeraceae</taxon>
        <taxon>Chromera</taxon>
    </lineage>
</organism>
<evidence type="ECO:0000256" key="1">
    <source>
        <dbReference type="SAM" id="MobiDB-lite"/>
    </source>
</evidence>
<evidence type="ECO:0000313" key="3">
    <source>
        <dbReference type="EMBL" id="CEM51498.1"/>
    </source>
</evidence>